<dbReference type="RefSeq" id="WP_106933537.1">
    <property type="nucleotide sequence ID" value="NZ_PYFT01000001.1"/>
</dbReference>
<dbReference type="InterPro" id="IPR051606">
    <property type="entry name" value="Polyketide_Oxido-like"/>
</dbReference>
<dbReference type="OrthoDB" id="9790734at2"/>
<dbReference type="EMBL" id="PYFT01000001">
    <property type="protein sequence ID" value="PSR57371.1"/>
    <property type="molecule type" value="Genomic_DNA"/>
</dbReference>
<dbReference type="PANTHER" id="PTHR43355">
    <property type="entry name" value="FLAVIN REDUCTASE (NADPH)"/>
    <property type="match status" value="1"/>
</dbReference>
<comment type="caution">
    <text evidence="2">The sequence shown here is derived from an EMBL/GenBank/DDBJ whole genome shotgun (WGS) entry which is preliminary data.</text>
</comment>
<feature type="domain" description="NAD(P)-binding" evidence="1">
    <location>
        <begin position="11"/>
        <end position="201"/>
    </location>
</feature>
<protein>
    <submittedName>
        <fullName evidence="2">Epimerase</fullName>
    </submittedName>
</protein>
<dbReference type="InterPro" id="IPR036291">
    <property type="entry name" value="NAD(P)-bd_dom_sf"/>
</dbReference>
<sequence length="214" mass="24106">MKSKIKTALLGGTGKAGKYLVEQLLKQSLPFKILVRNPEKFKIVNPLIEVVLGDARDYKSIHTLLEGCQTVISTLGLGQPPSEPTLFSQATTHILRAMQAHQISRYLLITGLNVNTPLDKKGTKTQFATDWMHTHFPKSTQDKQLEYEILSDSKIDWTLVRLPLIEQTDERRGIHVSLEDCPGEKICATDLAYFLIEQLDSNTYVRQAPFLAND</sequence>
<dbReference type="Proteomes" id="UP000240357">
    <property type="component" value="Unassembled WGS sequence"/>
</dbReference>
<keyword evidence="3" id="KW-1185">Reference proteome</keyword>
<dbReference type="SUPFAM" id="SSF51735">
    <property type="entry name" value="NAD(P)-binding Rossmann-fold domains"/>
    <property type="match status" value="1"/>
</dbReference>
<dbReference type="AlphaFoldDB" id="A0A2T2YPE2"/>
<name>A0A2T2YPE2_9BACT</name>
<dbReference type="GO" id="GO:0016646">
    <property type="term" value="F:oxidoreductase activity, acting on the CH-NH group of donors, NAD or NADP as acceptor"/>
    <property type="evidence" value="ECO:0007669"/>
    <property type="project" value="TreeGrafter"/>
</dbReference>
<evidence type="ECO:0000259" key="1">
    <source>
        <dbReference type="Pfam" id="PF13460"/>
    </source>
</evidence>
<accession>A0A2T2YPE2</accession>
<dbReference type="InterPro" id="IPR016040">
    <property type="entry name" value="NAD(P)-bd_dom"/>
</dbReference>
<evidence type="ECO:0000313" key="3">
    <source>
        <dbReference type="Proteomes" id="UP000240357"/>
    </source>
</evidence>
<dbReference type="Gene3D" id="3.40.50.720">
    <property type="entry name" value="NAD(P)-binding Rossmann-like Domain"/>
    <property type="match status" value="1"/>
</dbReference>
<organism evidence="2 3">
    <name type="scientific">Adhaeribacter arboris</name>
    <dbReference type="NCBI Taxonomy" id="2072846"/>
    <lineage>
        <taxon>Bacteria</taxon>
        <taxon>Pseudomonadati</taxon>
        <taxon>Bacteroidota</taxon>
        <taxon>Cytophagia</taxon>
        <taxon>Cytophagales</taxon>
        <taxon>Hymenobacteraceae</taxon>
        <taxon>Adhaeribacter</taxon>
    </lineage>
</organism>
<dbReference type="Pfam" id="PF13460">
    <property type="entry name" value="NAD_binding_10"/>
    <property type="match status" value="1"/>
</dbReference>
<evidence type="ECO:0000313" key="2">
    <source>
        <dbReference type="EMBL" id="PSR57371.1"/>
    </source>
</evidence>
<dbReference type="PANTHER" id="PTHR43355:SF2">
    <property type="entry name" value="FLAVIN REDUCTASE (NADPH)"/>
    <property type="match status" value="1"/>
</dbReference>
<reference evidence="2 3" key="1">
    <citation type="submission" date="2018-03" db="EMBL/GenBank/DDBJ databases">
        <title>Adhaeribacter sp. HMF7605 Genome sequencing and assembly.</title>
        <authorList>
            <person name="Kang H."/>
            <person name="Kang J."/>
            <person name="Cha I."/>
            <person name="Kim H."/>
            <person name="Joh K."/>
        </authorList>
    </citation>
    <scope>NUCLEOTIDE SEQUENCE [LARGE SCALE GENOMIC DNA]</scope>
    <source>
        <strain evidence="2 3">HMF7605</strain>
    </source>
</reference>
<proteinExistence type="predicted"/>
<gene>
    <name evidence="2" type="ORF">AHMF7605_19305</name>
</gene>